<keyword evidence="1" id="KW-0378">Hydrolase</keyword>
<sequence>MMQIRKSLSSGVALLGLLGCLQAHAAPFTIDNVLQKLDGKYPGLARVDDRLPDNVVAYENLRYRQSAEEPLELDIYRPRGTDRLPAVLIIHGGGWETGHRHMERPFAKRLAARGFVAVPVSYRLGPSGRFPAAVHDLKAAVRWLRANDAAYGIDPQRIAAVGGSAGGHLAALLGASNGIAQLEGDGENLSLSSAVQAVVDIDGAVSFTDARIIEQERRREGAPSRFLGGAYAERRETWYAASPLYYLGAESAPTLFINSTAPTPILPGREEMQARLLALGIDAQRVTLADTPHPFWLVHPWFEETLERTALFLQKKLL</sequence>
<dbReference type="AlphaFoldDB" id="A0A1M5DXJ3"/>
<dbReference type="EMBL" id="FQVA01000003">
    <property type="protein sequence ID" value="SHF71594.1"/>
    <property type="molecule type" value="Genomic_DNA"/>
</dbReference>
<protein>
    <submittedName>
        <fullName evidence="4">Acetyl esterase/lipase</fullName>
    </submittedName>
</protein>
<gene>
    <name evidence="4" type="ORF">SAMN04487965_2525</name>
</gene>
<dbReference type="OrthoDB" id="9771666at2"/>
<evidence type="ECO:0000256" key="2">
    <source>
        <dbReference type="SAM" id="SignalP"/>
    </source>
</evidence>
<reference evidence="5" key="1">
    <citation type="submission" date="2016-11" db="EMBL/GenBank/DDBJ databases">
        <authorList>
            <person name="Varghese N."/>
            <person name="Submissions S."/>
        </authorList>
    </citation>
    <scope>NUCLEOTIDE SEQUENCE [LARGE SCALE GENOMIC DNA]</scope>
    <source>
        <strain evidence="5">CGMCC 1.7063</strain>
    </source>
</reference>
<dbReference type="PANTHER" id="PTHR48081:SF13">
    <property type="entry name" value="ALPHA_BETA HYDROLASE"/>
    <property type="match status" value="1"/>
</dbReference>
<dbReference type="Proteomes" id="UP000184170">
    <property type="component" value="Unassembled WGS sequence"/>
</dbReference>
<feature type="domain" description="BD-FAE-like" evidence="3">
    <location>
        <begin position="73"/>
        <end position="261"/>
    </location>
</feature>
<dbReference type="PANTHER" id="PTHR48081">
    <property type="entry name" value="AB HYDROLASE SUPERFAMILY PROTEIN C4A8.06C"/>
    <property type="match status" value="1"/>
</dbReference>
<feature type="chain" id="PRO_5012815889" evidence="2">
    <location>
        <begin position="26"/>
        <end position="318"/>
    </location>
</feature>
<feature type="signal peptide" evidence="2">
    <location>
        <begin position="1"/>
        <end position="25"/>
    </location>
</feature>
<dbReference type="InterPro" id="IPR029058">
    <property type="entry name" value="AB_hydrolase_fold"/>
</dbReference>
<dbReference type="Pfam" id="PF20434">
    <property type="entry name" value="BD-FAE"/>
    <property type="match status" value="1"/>
</dbReference>
<dbReference type="InterPro" id="IPR049492">
    <property type="entry name" value="BD-FAE-like_dom"/>
</dbReference>
<dbReference type="PROSITE" id="PS51257">
    <property type="entry name" value="PROKAR_LIPOPROTEIN"/>
    <property type="match status" value="1"/>
</dbReference>
<evidence type="ECO:0000313" key="5">
    <source>
        <dbReference type="Proteomes" id="UP000184170"/>
    </source>
</evidence>
<dbReference type="GO" id="GO:0016787">
    <property type="term" value="F:hydrolase activity"/>
    <property type="evidence" value="ECO:0007669"/>
    <property type="project" value="UniProtKB-KW"/>
</dbReference>
<keyword evidence="2" id="KW-0732">Signal</keyword>
<proteinExistence type="predicted"/>
<dbReference type="Gene3D" id="3.40.50.1820">
    <property type="entry name" value="alpha/beta hydrolase"/>
    <property type="match status" value="1"/>
</dbReference>
<accession>A0A1M5DXJ3</accession>
<dbReference type="InterPro" id="IPR050300">
    <property type="entry name" value="GDXG_lipolytic_enzyme"/>
</dbReference>
<evidence type="ECO:0000313" key="4">
    <source>
        <dbReference type="EMBL" id="SHF71594.1"/>
    </source>
</evidence>
<dbReference type="SUPFAM" id="SSF53474">
    <property type="entry name" value="alpha/beta-Hydrolases"/>
    <property type="match status" value="1"/>
</dbReference>
<dbReference type="STRING" id="494016.SAMN04487965_2525"/>
<keyword evidence="5" id="KW-1185">Reference proteome</keyword>
<dbReference type="RefSeq" id="WP_084535991.1">
    <property type="nucleotide sequence ID" value="NZ_FQVA01000003.1"/>
</dbReference>
<name>A0A1M5DXJ3_9GAMM</name>
<organism evidence="4 5">
    <name type="scientific">Microbulbifer donghaiensis</name>
    <dbReference type="NCBI Taxonomy" id="494016"/>
    <lineage>
        <taxon>Bacteria</taxon>
        <taxon>Pseudomonadati</taxon>
        <taxon>Pseudomonadota</taxon>
        <taxon>Gammaproteobacteria</taxon>
        <taxon>Cellvibrionales</taxon>
        <taxon>Microbulbiferaceae</taxon>
        <taxon>Microbulbifer</taxon>
    </lineage>
</organism>
<evidence type="ECO:0000256" key="1">
    <source>
        <dbReference type="ARBA" id="ARBA00022801"/>
    </source>
</evidence>
<evidence type="ECO:0000259" key="3">
    <source>
        <dbReference type="Pfam" id="PF20434"/>
    </source>
</evidence>